<dbReference type="PANTHER" id="PTHR13693">
    <property type="entry name" value="CLASS II AMINOTRANSFERASE/8-AMINO-7-OXONONANOATE SYNTHASE"/>
    <property type="match status" value="1"/>
</dbReference>
<comment type="similarity">
    <text evidence="2">Belongs to the class-II pyridoxal-phosphate-dependent aminotransferase family.</text>
</comment>
<reference evidence="6 7" key="1">
    <citation type="submission" date="2020-06" db="EMBL/GenBank/DDBJ databases">
        <title>Description of novel acetic acid bacteria.</title>
        <authorList>
            <person name="Sombolestani A."/>
        </authorList>
    </citation>
    <scope>NUCLEOTIDE SEQUENCE [LARGE SCALE GENOMIC DNA]</scope>
    <source>
        <strain evidence="6 7">LMG 31431</strain>
    </source>
</reference>
<dbReference type="InterPro" id="IPR004839">
    <property type="entry name" value="Aminotransferase_I/II_large"/>
</dbReference>
<dbReference type="SUPFAM" id="SSF53383">
    <property type="entry name" value="PLP-dependent transferases"/>
    <property type="match status" value="1"/>
</dbReference>
<organism evidence="6 7">
    <name type="scientific">Nguyenibacter vanlangensis</name>
    <dbReference type="NCBI Taxonomy" id="1216886"/>
    <lineage>
        <taxon>Bacteria</taxon>
        <taxon>Pseudomonadati</taxon>
        <taxon>Pseudomonadota</taxon>
        <taxon>Alphaproteobacteria</taxon>
        <taxon>Acetobacterales</taxon>
        <taxon>Acetobacteraceae</taxon>
        <taxon>Nguyenibacter</taxon>
    </lineage>
</organism>
<dbReference type="Proteomes" id="UP000534870">
    <property type="component" value="Unassembled WGS sequence"/>
</dbReference>
<dbReference type="EMBL" id="JABXXP010000917">
    <property type="protein sequence ID" value="NVN13419.1"/>
    <property type="molecule type" value="Genomic_DNA"/>
</dbReference>
<dbReference type="InterPro" id="IPR015422">
    <property type="entry name" value="PyrdxlP-dep_Trfase_small"/>
</dbReference>
<dbReference type="GO" id="GO:0006783">
    <property type="term" value="P:heme biosynthetic process"/>
    <property type="evidence" value="ECO:0007669"/>
    <property type="project" value="TreeGrafter"/>
</dbReference>
<dbReference type="InterPro" id="IPR015424">
    <property type="entry name" value="PyrdxlP-dep_Trfase"/>
</dbReference>
<keyword evidence="6" id="KW-0032">Aminotransferase</keyword>
<evidence type="ECO:0000313" key="7">
    <source>
        <dbReference type="Proteomes" id="UP000534870"/>
    </source>
</evidence>
<evidence type="ECO:0000259" key="5">
    <source>
        <dbReference type="Pfam" id="PF00155"/>
    </source>
</evidence>
<feature type="non-terminal residue" evidence="6">
    <location>
        <position position="1"/>
    </location>
</feature>
<keyword evidence="3 6" id="KW-0808">Transferase</keyword>
<evidence type="ECO:0000256" key="4">
    <source>
        <dbReference type="ARBA" id="ARBA00023315"/>
    </source>
</evidence>
<evidence type="ECO:0000256" key="2">
    <source>
        <dbReference type="ARBA" id="ARBA00008392"/>
    </source>
</evidence>
<sequence length="103" mass="11320">RLFARVAAFRGRLRAAGVPFMETPSHIVPIPVGDADRCTEISRRLLSEYGLYATPINYPTVPRGTERLRLTPGPFHTDAMMDDMVAALARLLGVSADRHTEAA</sequence>
<comment type="cofactor">
    <cofactor evidence="1">
        <name>pyridoxal 5'-phosphate</name>
        <dbReference type="ChEBI" id="CHEBI:597326"/>
    </cofactor>
</comment>
<dbReference type="GO" id="GO:0030170">
    <property type="term" value="F:pyridoxal phosphate binding"/>
    <property type="evidence" value="ECO:0007669"/>
    <property type="project" value="InterPro"/>
</dbReference>
<proteinExistence type="inferred from homology"/>
<dbReference type="GO" id="GO:0003870">
    <property type="term" value="F:5-aminolevulinate synthase activity"/>
    <property type="evidence" value="ECO:0007669"/>
    <property type="project" value="TreeGrafter"/>
</dbReference>
<dbReference type="Gene3D" id="3.90.1150.10">
    <property type="entry name" value="Aspartate Aminotransferase, domain 1"/>
    <property type="match status" value="1"/>
</dbReference>
<comment type="caution">
    <text evidence="6">The sequence shown here is derived from an EMBL/GenBank/DDBJ whole genome shotgun (WGS) entry which is preliminary data.</text>
</comment>
<protein>
    <submittedName>
        <fullName evidence="6">Aminotransferase class I/II-fold pyridoxal phosphate-dependent enzyme</fullName>
    </submittedName>
</protein>
<evidence type="ECO:0000256" key="1">
    <source>
        <dbReference type="ARBA" id="ARBA00001933"/>
    </source>
</evidence>
<accession>A0A7Y7M8V6</accession>
<evidence type="ECO:0000256" key="3">
    <source>
        <dbReference type="ARBA" id="ARBA00022679"/>
    </source>
</evidence>
<feature type="domain" description="Aminotransferase class I/classII large" evidence="5">
    <location>
        <begin position="2"/>
        <end position="88"/>
    </location>
</feature>
<dbReference type="InterPro" id="IPR050087">
    <property type="entry name" value="AON_synthase_class-II"/>
</dbReference>
<name>A0A7Y7M8V6_9PROT</name>
<dbReference type="Pfam" id="PF00155">
    <property type="entry name" value="Aminotran_1_2"/>
    <property type="match status" value="1"/>
</dbReference>
<gene>
    <name evidence="6" type="ORF">HUK84_20150</name>
</gene>
<dbReference type="AlphaFoldDB" id="A0A7Y7M8V6"/>
<dbReference type="PANTHER" id="PTHR13693:SF102">
    <property type="entry name" value="2-AMINO-3-KETOBUTYRATE COENZYME A LIGASE, MITOCHONDRIAL"/>
    <property type="match status" value="1"/>
</dbReference>
<dbReference type="GO" id="GO:0008483">
    <property type="term" value="F:transaminase activity"/>
    <property type="evidence" value="ECO:0007669"/>
    <property type="project" value="UniProtKB-KW"/>
</dbReference>
<dbReference type="RefSeq" id="WP_176641784.1">
    <property type="nucleotide sequence ID" value="NZ_JABXXP010000917.1"/>
</dbReference>
<evidence type="ECO:0000313" key="6">
    <source>
        <dbReference type="EMBL" id="NVN13419.1"/>
    </source>
</evidence>
<keyword evidence="4" id="KW-0012">Acyltransferase</keyword>